<protein>
    <recommendedName>
        <fullName evidence="7">Hydroxymethylpyrimidine/phosphomethylpyrimidine kinase</fullName>
        <ecNumber evidence="5">2.7.1.49</ecNumber>
        <ecNumber evidence="6">2.7.4.7</ecNumber>
    </recommendedName>
    <alternativeName>
        <fullName evidence="14">Hydroxymethylpyrimidine kinase</fullName>
    </alternativeName>
    <alternativeName>
        <fullName evidence="15">Hydroxymethylpyrimidine phosphate kinase</fullName>
    </alternativeName>
</protein>
<dbReference type="Gene3D" id="3.40.1190.20">
    <property type="match status" value="1"/>
</dbReference>
<dbReference type="PANTHER" id="PTHR20858">
    <property type="entry name" value="PHOSPHOMETHYLPYRIMIDINE KINASE"/>
    <property type="match status" value="1"/>
</dbReference>
<dbReference type="Proteomes" id="UP000831181">
    <property type="component" value="Plasmid p1unnamed"/>
</dbReference>
<dbReference type="EC" id="2.7.1.49" evidence="5"/>
<dbReference type="GO" id="GO:0009228">
    <property type="term" value="P:thiamine biosynthetic process"/>
    <property type="evidence" value="ECO:0007669"/>
    <property type="project" value="UniProtKB-KW"/>
</dbReference>
<keyword evidence="12" id="KW-0784">Thiamine biosynthesis</keyword>
<evidence type="ECO:0000256" key="8">
    <source>
        <dbReference type="ARBA" id="ARBA00022679"/>
    </source>
</evidence>
<dbReference type="InterPro" id="IPR029056">
    <property type="entry name" value="Ribokinase-like"/>
</dbReference>
<comment type="similarity">
    <text evidence="4">Belongs to the ThiD family.</text>
</comment>
<reference evidence="17" key="1">
    <citation type="journal article" date="2022" name="Int. J. Syst. Evol. Microbiol.">
        <title>Apilactobacillus apisilvae sp. nov., Nicolia spurrieriana gen. nov. sp. nov., Bombilactobacillus folatiphilus sp. nov. and Bombilactobacillus thymidiniphilus sp. nov., four new lactic acid bacterial isolates from stingless bees Tetragonula carbonaria and Austroplebeia australis.</title>
        <authorList>
            <person name="Oliphant S.A."/>
            <person name="Watson-Haigh N.S."/>
            <person name="Sumby K.M."/>
            <person name="Gardner J."/>
            <person name="Groom S."/>
            <person name="Jiranek V."/>
        </authorList>
    </citation>
    <scope>NUCLEOTIDE SEQUENCE</scope>
    <source>
        <strain evidence="17">SGEP1_A5</strain>
    </source>
</reference>
<evidence type="ECO:0000313" key="18">
    <source>
        <dbReference type="Proteomes" id="UP000831181"/>
    </source>
</evidence>
<dbReference type="InterPro" id="IPR013749">
    <property type="entry name" value="PM/HMP-P_kinase-1"/>
</dbReference>
<evidence type="ECO:0000256" key="7">
    <source>
        <dbReference type="ARBA" id="ARBA00019161"/>
    </source>
</evidence>
<dbReference type="EMBL" id="CP093360">
    <property type="protein sequence ID" value="UQS85991.1"/>
    <property type="molecule type" value="Genomic_DNA"/>
</dbReference>
<dbReference type="RefSeq" id="WP_260115799.1">
    <property type="nucleotide sequence ID" value="NZ_CP093360.1"/>
</dbReference>
<evidence type="ECO:0000313" key="17">
    <source>
        <dbReference type="EMBL" id="UQS85991.1"/>
    </source>
</evidence>
<dbReference type="FunFam" id="3.40.1190.20:FF:000003">
    <property type="entry name" value="Phosphomethylpyrimidine kinase ThiD"/>
    <property type="match status" value="1"/>
</dbReference>
<comment type="pathway">
    <text evidence="3">Cofactor biosynthesis; thiamine diphosphate biosynthesis; 4-amino-2-methyl-5-diphosphomethylpyrimidine from 5-amino-1-(5-phospho-D-ribosyl)imidazole: step 3/3.</text>
</comment>
<evidence type="ECO:0000256" key="2">
    <source>
        <dbReference type="ARBA" id="ARBA00000565"/>
    </source>
</evidence>
<dbReference type="SUPFAM" id="SSF53613">
    <property type="entry name" value="Ribokinase-like"/>
    <property type="match status" value="1"/>
</dbReference>
<accession>A0A976RQK1</accession>
<keyword evidence="18" id="KW-1185">Reference proteome</keyword>
<evidence type="ECO:0000259" key="16">
    <source>
        <dbReference type="Pfam" id="PF08543"/>
    </source>
</evidence>
<feature type="domain" description="Pyridoxamine kinase/Phosphomethylpyrimidine kinase" evidence="16">
    <location>
        <begin position="14"/>
        <end position="259"/>
    </location>
</feature>
<keyword evidence="11" id="KW-0067">ATP-binding</keyword>
<evidence type="ECO:0000256" key="11">
    <source>
        <dbReference type="ARBA" id="ARBA00022840"/>
    </source>
</evidence>
<dbReference type="GO" id="GO:0008972">
    <property type="term" value="F:phosphomethylpyrimidine kinase activity"/>
    <property type="evidence" value="ECO:0007669"/>
    <property type="project" value="UniProtKB-EC"/>
</dbReference>
<evidence type="ECO:0000256" key="6">
    <source>
        <dbReference type="ARBA" id="ARBA00012963"/>
    </source>
</evidence>
<comment type="catalytic activity">
    <reaction evidence="2">
        <text>4-amino-2-methyl-5-(phosphooxymethyl)pyrimidine + ATP = 4-amino-2-methyl-5-(diphosphooxymethyl)pyrimidine + ADP</text>
        <dbReference type="Rhea" id="RHEA:19893"/>
        <dbReference type="ChEBI" id="CHEBI:30616"/>
        <dbReference type="ChEBI" id="CHEBI:57841"/>
        <dbReference type="ChEBI" id="CHEBI:58354"/>
        <dbReference type="ChEBI" id="CHEBI:456216"/>
        <dbReference type="EC" id="2.7.4.7"/>
    </reaction>
</comment>
<evidence type="ECO:0000256" key="14">
    <source>
        <dbReference type="ARBA" id="ARBA00042102"/>
    </source>
</evidence>
<dbReference type="KEGG" id="lbe:MOO44_01340"/>
<dbReference type="Pfam" id="PF08543">
    <property type="entry name" value="Phos_pyr_kin"/>
    <property type="match status" value="1"/>
</dbReference>
<dbReference type="AlphaFoldDB" id="A0A976RQK1"/>
<evidence type="ECO:0000256" key="15">
    <source>
        <dbReference type="ARBA" id="ARBA00043176"/>
    </source>
</evidence>
<comment type="pathway">
    <text evidence="13">Cofactor biosynthesis; thiamine diphosphate biosynthesis; 4-amino-2-methyl-5-diphosphomethylpyrimidine from 5-amino-1-(5-phospho-D-ribosyl)imidazole: step 2/3.</text>
</comment>
<organism evidence="17 18">
    <name type="scientific">Nicoliella spurrieriana</name>
    <dbReference type="NCBI Taxonomy" id="2925830"/>
    <lineage>
        <taxon>Bacteria</taxon>
        <taxon>Bacillati</taxon>
        <taxon>Bacillota</taxon>
        <taxon>Bacilli</taxon>
        <taxon>Lactobacillales</taxon>
        <taxon>Lactobacillaceae</taxon>
        <taxon>Nicoliella</taxon>
    </lineage>
</organism>
<dbReference type="CDD" id="cd01169">
    <property type="entry name" value="HMPP_kinase"/>
    <property type="match status" value="1"/>
</dbReference>
<evidence type="ECO:0000256" key="9">
    <source>
        <dbReference type="ARBA" id="ARBA00022741"/>
    </source>
</evidence>
<dbReference type="PANTHER" id="PTHR20858:SF17">
    <property type="entry name" value="HYDROXYMETHYLPYRIMIDINE_PHOSPHOMETHYLPYRIMIDINE KINASE THI20-RELATED"/>
    <property type="match status" value="1"/>
</dbReference>
<dbReference type="GO" id="GO:0005524">
    <property type="term" value="F:ATP binding"/>
    <property type="evidence" value="ECO:0007669"/>
    <property type="project" value="UniProtKB-KW"/>
</dbReference>
<comment type="catalytic activity">
    <reaction evidence="1">
        <text>4-amino-5-hydroxymethyl-2-methylpyrimidine + ATP = 4-amino-2-methyl-5-(phosphooxymethyl)pyrimidine + ADP + H(+)</text>
        <dbReference type="Rhea" id="RHEA:23096"/>
        <dbReference type="ChEBI" id="CHEBI:15378"/>
        <dbReference type="ChEBI" id="CHEBI:16892"/>
        <dbReference type="ChEBI" id="CHEBI:30616"/>
        <dbReference type="ChEBI" id="CHEBI:58354"/>
        <dbReference type="ChEBI" id="CHEBI:456216"/>
        <dbReference type="EC" id="2.7.1.49"/>
    </reaction>
</comment>
<keyword evidence="17" id="KW-0614">Plasmid</keyword>
<dbReference type="EC" id="2.7.4.7" evidence="6"/>
<gene>
    <name evidence="17" type="primary">thiD</name>
    <name evidence="17" type="ORF">MOO44_01340</name>
</gene>
<dbReference type="GO" id="GO:0005829">
    <property type="term" value="C:cytosol"/>
    <property type="evidence" value="ECO:0007669"/>
    <property type="project" value="TreeGrafter"/>
</dbReference>
<evidence type="ECO:0000256" key="4">
    <source>
        <dbReference type="ARBA" id="ARBA00009879"/>
    </source>
</evidence>
<geneLocation type="plasmid" evidence="17 18">
    <name>p1unnamed</name>
</geneLocation>
<sequence>MNEYPEALTIAGTDSGGGAGMMADIKTMQACHVFSTSVVVGVTAQNTIDVQRVLPLPLEMVDAQFKSIADDFVIKAAKTGALFDAEHVHNVAQNIQRYSLENLVVDPVMVAKGGAKLLTDDAIDTVITELIPLADIITPNLPEAETIVKHSITDRESTKRAAKEIQQLGAKNVVLKGGHSNGPKNDDYVLLADGSDFWMSGQHVDSKRKHGTGDTLSSVMVAELAKGHSVKMAIQTAKQFMNEILQHEIHVGQGHGPLNHWGAENSNVKI</sequence>
<evidence type="ECO:0000256" key="10">
    <source>
        <dbReference type="ARBA" id="ARBA00022777"/>
    </source>
</evidence>
<evidence type="ECO:0000256" key="1">
    <source>
        <dbReference type="ARBA" id="ARBA00000151"/>
    </source>
</evidence>
<dbReference type="InterPro" id="IPR004399">
    <property type="entry name" value="HMP/HMP-P_kinase_dom"/>
</dbReference>
<proteinExistence type="inferred from homology"/>
<evidence type="ECO:0000256" key="5">
    <source>
        <dbReference type="ARBA" id="ARBA00012135"/>
    </source>
</evidence>
<dbReference type="GO" id="GO:0008902">
    <property type="term" value="F:hydroxymethylpyrimidine kinase activity"/>
    <property type="evidence" value="ECO:0007669"/>
    <property type="project" value="UniProtKB-EC"/>
</dbReference>
<evidence type="ECO:0000256" key="3">
    <source>
        <dbReference type="ARBA" id="ARBA00004769"/>
    </source>
</evidence>
<keyword evidence="10 17" id="KW-0418">Kinase</keyword>
<keyword evidence="9" id="KW-0547">Nucleotide-binding</keyword>
<evidence type="ECO:0000256" key="12">
    <source>
        <dbReference type="ARBA" id="ARBA00022977"/>
    </source>
</evidence>
<dbReference type="NCBIfam" id="TIGR00097">
    <property type="entry name" value="HMP-P_kinase"/>
    <property type="match status" value="1"/>
</dbReference>
<evidence type="ECO:0000256" key="13">
    <source>
        <dbReference type="ARBA" id="ARBA00037917"/>
    </source>
</evidence>
<keyword evidence="8 17" id="KW-0808">Transferase</keyword>
<name>A0A976RQK1_9LACO</name>